<accession>A0ABX5EP79</accession>
<dbReference type="GO" id="GO:0005524">
    <property type="term" value="F:ATP binding"/>
    <property type="evidence" value="ECO:0007669"/>
    <property type="project" value="UniProtKB-KW"/>
</dbReference>
<protein>
    <submittedName>
        <fullName evidence="6">Cystine transport system ATP-binding protein</fullName>
    </submittedName>
</protein>
<evidence type="ECO:0000256" key="1">
    <source>
        <dbReference type="ARBA" id="ARBA00005417"/>
    </source>
</evidence>
<keyword evidence="2" id="KW-0813">Transport</keyword>
<evidence type="ECO:0000313" key="7">
    <source>
        <dbReference type="Proteomes" id="UP000238836"/>
    </source>
</evidence>
<feature type="domain" description="ABC transporter" evidence="5">
    <location>
        <begin position="12"/>
        <end position="256"/>
    </location>
</feature>
<dbReference type="InterPro" id="IPR050763">
    <property type="entry name" value="ABC_transporter_ATP-binding"/>
</dbReference>
<dbReference type="SUPFAM" id="SSF52540">
    <property type="entry name" value="P-loop containing nucleoside triphosphate hydrolases"/>
    <property type="match status" value="1"/>
</dbReference>
<dbReference type="PROSITE" id="PS50893">
    <property type="entry name" value="ABC_TRANSPORTER_2"/>
    <property type="match status" value="1"/>
</dbReference>
<evidence type="ECO:0000259" key="5">
    <source>
        <dbReference type="PROSITE" id="PS50893"/>
    </source>
</evidence>
<dbReference type="PANTHER" id="PTHR42711:SF5">
    <property type="entry name" value="ABC TRANSPORTER ATP-BINDING PROTEIN NATA"/>
    <property type="match status" value="1"/>
</dbReference>
<dbReference type="InterPro" id="IPR027417">
    <property type="entry name" value="P-loop_NTPase"/>
</dbReference>
<evidence type="ECO:0000313" key="6">
    <source>
        <dbReference type="EMBL" id="PRZ14721.1"/>
    </source>
</evidence>
<evidence type="ECO:0000256" key="2">
    <source>
        <dbReference type="ARBA" id="ARBA00022448"/>
    </source>
</evidence>
<dbReference type="PANTHER" id="PTHR42711">
    <property type="entry name" value="ABC TRANSPORTER ATP-BINDING PROTEIN"/>
    <property type="match status" value="1"/>
</dbReference>
<comment type="similarity">
    <text evidence="1">Belongs to the ABC transporter superfamily.</text>
</comment>
<dbReference type="RefSeq" id="WP_106342236.1">
    <property type="nucleotide sequence ID" value="NZ_PVTZ01000005.1"/>
</dbReference>
<gene>
    <name evidence="6" type="ORF">CLV36_10533</name>
</gene>
<keyword evidence="7" id="KW-1185">Reference proteome</keyword>
<evidence type="ECO:0000256" key="3">
    <source>
        <dbReference type="ARBA" id="ARBA00022741"/>
    </source>
</evidence>
<comment type="caution">
    <text evidence="6">The sequence shown here is derived from an EMBL/GenBank/DDBJ whole genome shotgun (WGS) entry which is preliminary data.</text>
</comment>
<dbReference type="Pfam" id="PF00005">
    <property type="entry name" value="ABC_tran"/>
    <property type="match status" value="1"/>
</dbReference>
<keyword evidence="4 6" id="KW-0067">ATP-binding</keyword>
<proteinExistence type="inferred from homology"/>
<evidence type="ECO:0000256" key="4">
    <source>
        <dbReference type="ARBA" id="ARBA00022840"/>
    </source>
</evidence>
<dbReference type="InterPro" id="IPR003439">
    <property type="entry name" value="ABC_transporter-like_ATP-bd"/>
</dbReference>
<organism evidence="6 7">
    <name type="scientific">Laceyella sediminis</name>
    <dbReference type="NCBI Taxonomy" id="573074"/>
    <lineage>
        <taxon>Bacteria</taxon>
        <taxon>Bacillati</taxon>
        <taxon>Bacillota</taxon>
        <taxon>Bacilli</taxon>
        <taxon>Bacillales</taxon>
        <taxon>Thermoactinomycetaceae</taxon>
        <taxon>Laceyella</taxon>
    </lineage>
</organism>
<dbReference type="Proteomes" id="UP000238836">
    <property type="component" value="Unassembled WGS sequence"/>
</dbReference>
<sequence>MRIEWSHIRKCYEISDARTRPARNQMKNIGLLDFSASVSEGITVVLGPRGAGKSTLLRVTATVMVPDDGNVLYQLTDKETVEWSRGCLMASGISSVSPLKQIISYIPHAKQLDNDMTVEQSLILQARSKRVLRSRKRAMELLTRWGLAGVRHTPLYQLRGGALKRFLLAHGLIGKPRIWILDEPTEGLDPLGRALLWQELRYPSKGRITLIATERDMALAELADQLILMECGQCRRHGKRKWLTAGVKEGTVSAWYRTMQTFSYQQER</sequence>
<keyword evidence="3" id="KW-0547">Nucleotide-binding</keyword>
<reference evidence="6 7" key="1">
    <citation type="submission" date="2018-03" db="EMBL/GenBank/DDBJ databases">
        <title>Genomic Encyclopedia of Archaeal and Bacterial Type Strains, Phase II (KMG-II): from individual species to whole genera.</title>
        <authorList>
            <person name="Goeker M."/>
        </authorList>
    </citation>
    <scope>NUCLEOTIDE SEQUENCE [LARGE SCALE GENOMIC DNA]</scope>
    <source>
        <strain evidence="6 7">RHA1</strain>
    </source>
</reference>
<name>A0ABX5EP79_9BACL</name>
<dbReference type="Gene3D" id="3.40.50.300">
    <property type="entry name" value="P-loop containing nucleotide triphosphate hydrolases"/>
    <property type="match status" value="1"/>
</dbReference>
<dbReference type="EMBL" id="PVTZ01000005">
    <property type="protein sequence ID" value="PRZ14721.1"/>
    <property type="molecule type" value="Genomic_DNA"/>
</dbReference>